<dbReference type="EMBL" id="FNDK01000001">
    <property type="protein sequence ID" value="SDG97261.1"/>
    <property type="molecule type" value="Genomic_DNA"/>
</dbReference>
<comment type="cofactor">
    <cofactor evidence="2">
        <name>Mg(2+)</name>
        <dbReference type="ChEBI" id="CHEBI:18420"/>
    </cofactor>
</comment>
<evidence type="ECO:0000256" key="3">
    <source>
        <dbReference type="ARBA" id="ARBA00004065"/>
    </source>
</evidence>
<organism evidence="18 19">
    <name type="scientific">Alteribacillus persepolensis</name>
    <dbReference type="NCBI Taxonomy" id="568899"/>
    <lineage>
        <taxon>Bacteria</taxon>
        <taxon>Bacillati</taxon>
        <taxon>Bacillota</taxon>
        <taxon>Bacilli</taxon>
        <taxon>Bacillales</taxon>
        <taxon>Bacillaceae</taxon>
        <taxon>Alteribacillus</taxon>
    </lineage>
</organism>
<dbReference type="GO" id="GO:0043137">
    <property type="term" value="P:DNA replication, removal of RNA primer"/>
    <property type="evidence" value="ECO:0007669"/>
    <property type="project" value="TreeGrafter"/>
</dbReference>
<keyword evidence="10 14" id="KW-0479">Metal-binding</keyword>
<evidence type="ECO:0000256" key="8">
    <source>
        <dbReference type="ARBA" id="ARBA00022490"/>
    </source>
</evidence>
<dbReference type="NCBIfam" id="NF000594">
    <property type="entry name" value="PRK00015.1-1"/>
    <property type="match status" value="1"/>
</dbReference>
<evidence type="ECO:0000256" key="6">
    <source>
        <dbReference type="ARBA" id="ARBA00012180"/>
    </source>
</evidence>
<accession>A0A1G7YL84</accession>
<evidence type="ECO:0000256" key="4">
    <source>
        <dbReference type="ARBA" id="ARBA00004496"/>
    </source>
</evidence>
<reference evidence="19" key="1">
    <citation type="submission" date="2016-10" db="EMBL/GenBank/DDBJ databases">
        <authorList>
            <person name="Varghese N."/>
            <person name="Submissions S."/>
        </authorList>
    </citation>
    <scope>NUCLEOTIDE SEQUENCE [LARGE SCALE GENOMIC DNA]</scope>
    <source>
        <strain evidence="19">DSM 21632</strain>
    </source>
</reference>
<evidence type="ECO:0000256" key="11">
    <source>
        <dbReference type="ARBA" id="ARBA00022759"/>
    </source>
</evidence>
<dbReference type="GO" id="GO:0005737">
    <property type="term" value="C:cytoplasm"/>
    <property type="evidence" value="ECO:0007669"/>
    <property type="project" value="UniProtKB-SubCell"/>
</dbReference>
<evidence type="ECO:0000256" key="15">
    <source>
        <dbReference type="PROSITE-ProRule" id="PRU01319"/>
    </source>
</evidence>
<dbReference type="OrthoDB" id="9803420at2"/>
<keyword evidence="8 14" id="KW-0963">Cytoplasm</keyword>
<dbReference type="GO" id="GO:0004523">
    <property type="term" value="F:RNA-DNA hybrid ribonuclease activity"/>
    <property type="evidence" value="ECO:0007669"/>
    <property type="project" value="UniProtKB-UniRule"/>
</dbReference>
<dbReference type="GO" id="GO:0032299">
    <property type="term" value="C:ribonuclease H2 complex"/>
    <property type="evidence" value="ECO:0007669"/>
    <property type="project" value="TreeGrafter"/>
</dbReference>
<evidence type="ECO:0000256" key="1">
    <source>
        <dbReference type="ARBA" id="ARBA00000077"/>
    </source>
</evidence>
<proteinExistence type="inferred from homology"/>
<sequence>MNEKQETIAQIQQKLKSGSFDTHWMERLRQDERKGVQKLLSQYDKKLAFIERQQQEYALITRYEKEWQAQGYRYIAGVDEVGRGPLAGPVTAGAVILPADTTFPGLTDSKKLSREKREAFYQEITEKAVAYHVVHIAAEHIDSMNIYQASIAAMEKAVQGLQVKADAVFVDALALSLPVQQLSLTKGDAKSASIAAASVLAKVERDYYMTTMASRYPEYGFDQHMGYGTKQHVEALKKYGATAEHRQSFAPVKACLR</sequence>
<dbReference type="FunFam" id="3.30.420.10:FF:000006">
    <property type="entry name" value="Ribonuclease HII"/>
    <property type="match status" value="1"/>
</dbReference>
<keyword evidence="11 14" id="KW-0255">Endonuclease</keyword>
<feature type="binding site" evidence="14 15">
    <location>
        <position position="171"/>
    </location>
    <ligand>
        <name>a divalent metal cation</name>
        <dbReference type="ChEBI" id="CHEBI:60240"/>
    </ligand>
</feature>
<keyword evidence="9 14" id="KW-0540">Nuclease</keyword>
<dbReference type="InterPro" id="IPR012337">
    <property type="entry name" value="RNaseH-like_sf"/>
</dbReference>
<feature type="domain" description="RNase H type-2" evidence="17">
    <location>
        <begin position="73"/>
        <end position="257"/>
    </location>
</feature>
<dbReference type="InterPro" id="IPR001352">
    <property type="entry name" value="RNase_HII/HIII"/>
</dbReference>
<dbReference type="AlphaFoldDB" id="A0A1G7YL84"/>
<dbReference type="SUPFAM" id="SSF53098">
    <property type="entry name" value="Ribonuclease H-like"/>
    <property type="match status" value="1"/>
</dbReference>
<evidence type="ECO:0000259" key="17">
    <source>
        <dbReference type="PROSITE" id="PS51975"/>
    </source>
</evidence>
<dbReference type="InterPro" id="IPR036397">
    <property type="entry name" value="RNaseH_sf"/>
</dbReference>
<dbReference type="GO" id="GO:0006298">
    <property type="term" value="P:mismatch repair"/>
    <property type="evidence" value="ECO:0007669"/>
    <property type="project" value="TreeGrafter"/>
</dbReference>
<evidence type="ECO:0000256" key="5">
    <source>
        <dbReference type="ARBA" id="ARBA00007383"/>
    </source>
</evidence>
<dbReference type="GO" id="GO:0030145">
    <property type="term" value="F:manganese ion binding"/>
    <property type="evidence" value="ECO:0007669"/>
    <property type="project" value="UniProtKB-UniRule"/>
</dbReference>
<keyword evidence="19" id="KW-1185">Reference proteome</keyword>
<dbReference type="Proteomes" id="UP000199163">
    <property type="component" value="Unassembled WGS sequence"/>
</dbReference>
<evidence type="ECO:0000313" key="19">
    <source>
        <dbReference type="Proteomes" id="UP000199163"/>
    </source>
</evidence>
<evidence type="ECO:0000313" key="18">
    <source>
        <dbReference type="EMBL" id="SDG97261.1"/>
    </source>
</evidence>
<evidence type="ECO:0000256" key="14">
    <source>
        <dbReference type="HAMAP-Rule" id="MF_00052"/>
    </source>
</evidence>
<keyword evidence="12 14" id="KW-0378">Hydrolase</keyword>
<evidence type="ECO:0000256" key="9">
    <source>
        <dbReference type="ARBA" id="ARBA00022722"/>
    </source>
</evidence>
<dbReference type="GO" id="GO:0003723">
    <property type="term" value="F:RNA binding"/>
    <property type="evidence" value="ECO:0007669"/>
    <property type="project" value="UniProtKB-UniRule"/>
</dbReference>
<evidence type="ECO:0000256" key="13">
    <source>
        <dbReference type="ARBA" id="ARBA00023211"/>
    </source>
</evidence>
<dbReference type="Pfam" id="PF01351">
    <property type="entry name" value="RNase_HII"/>
    <property type="match status" value="1"/>
</dbReference>
<dbReference type="InterPro" id="IPR024567">
    <property type="entry name" value="RNase_HII/HIII_dom"/>
</dbReference>
<comment type="catalytic activity">
    <reaction evidence="1 14 15 16">
        <text>Endonucleolytic cleavage to 5'-phosphomonoester.</text>
        <dbReference type="EC" id="3.1.26.4"/>
    </reaction>
</comment>
<dbReference type="PANTHER" id="PTHR10954">
    <property type="entry name" value="RIBONUCLEASE H2 SUBUNIT A"/>
    <property type="match status" value="1"/>
</dbReference>
<evidence type="ECO:0000256" key="12">
    <source>
        <dbReference type="ARBA" id="ARBA00022801"/>
    </source>
</evidence>
<dbReference type="Gene3D" id="3.30.420.10">
    <property type="entry name" value="Ribonuclease H-like superfamily/Ribonuclease H"/>
    <property type="match status" value="1"/>
</dbReference>
<evidence type="ECO:0000256" key="16">
    <source>
        <dbReference type="RuleBase" id="RU003515"/>
    </source>
</evidence>
<evidence type="ECO:0000256" key="7">
    <source>
        <dbReference type="ARBA" id="ARBA00019179"/>
    </source>
</evidence>
<dbReference type="RefSeq" id="WP_091270345.1">
    <property type="nucleotide sequence ID" value="NZ_FNDK01000001.1"/>
</dbReference>
<dbReference type="CDD" id="cd07182">
    <property type="entry name" value="RNase_HII_bacteria_HII_like"/>
    <property type="match status" value="1"/>
</dbReference>
<name>A0A1G7YL84_9BACI</name>
<dbReference type="EC" id="3.1.26.4" evidence="6 14"/>
<dbReference type="NCBIfam" id="NF000595">
    <property type="entry name" value="PRK00015.1-3"/>
    <property type="match status" value="1"/>
</dbReference>
<dbReference type="InterPro" id="IPR022898">
    <property type="entry name" value="RNase_HII"/>
</dbReference>
<comment type="similarity">
    <text evidence="5 14 16">Belongs to the RNase HII family.</text>
</comment>
<comment type="subcellular location">
    <subcellularLocation>
        <location evidence="4 14">Cytoplasm</location>
    </subcellularLocation>
</comment>
<feature type="binding site" evidence="14 15">
    <location>
        <position position="79"/>
    </location>
    <ligand>
        <name>a divalent metal cation</name>
        <dbReference type="ChEBI" id="CHEBI:60240"/>
    </ligand>
</feature>
<dbReference type="PROSITE" id="PS51975">
    <property type="entry name" value="RNASE_H_2"/>
    <property type="match status" value="1"/>
</dbReference>
<protein>
    <recommendedName>
        <fullName evidence="7 14">Ribonuclease HII</fullName>
        <shortName evidence="14">RNase HII</shortName>
        <ecNumber evidence="6 14">3.1.26.4</ecNumber>
    </recommendedName>
</protein>
<dbReference type="PANTHER" id="PTHR10954:SF18">
    <property type="entry name" value="RIBONUCLEASE HII"/>
    <property type="match status" value="1"/>
</dbReference>
<dbReference type="STRING" id="568899.SAMN05192534_101193"/>
<evidence type="ECO:0000256" key="10">
    <source>
        <dbReference type="ARBA" id="ARBA00022723"/>
    </source>
</evidence>
<feature type="binding site" evidence="14 15">
    <location>
        <position position="80"/>
    </location>
    <ligand>
        <name>a divalent metal cation</name>
        <dbReference type="ChEBI" id="CHEBI:60240"/>
    </ligand>
</feature>
<dbReference type="HAMAP" id="MF_00052_B">
    <property type="entry name" value="RNase_HII_B"/>
    <property type="match status" value="1"/>
</dbReference>
<comment type="function">
    <text evidence="3 14 16">Endonuclease that specifically degrades the RNA of RNA-DNA hybrids.</text>
</comment>
<keyword evidence="13 14" id="KW-0464">Manganese</keyword>
<evidence type="ECO:0000256" key="2">
    <source>
        <dbReference type="ARBA" id="ARBA00001946"/>
    </source>
</evidence>
<gene>
    <name evidence="14" type="primary">rnhB</name>
    <name evidence="18" type="ORF">SAMN05192534_101193</name>
</gene>
<comment type="cofactor">
    <cofactor evidence="14 15">
        <name>Mn(2+)</name>
        <dbReference type="ChEBI" id="CHEBI:29035"/>
    </cofactor>
    <cofactor evidence="14 15">
        <name>Mg(2+)</name>
        <dbReference type="ChEBI" id="CHEBI:18420"/>
    </cofactor>
    <text evidence="14 15">Manganese or magnesium. Binds 1 divalent metal ion per monomer in the absence of substrate. May bind a second metal ion after substrate binding.</text>
</comment>